<accession>A0A8T0H5E6</accession>
<comment type="subcellular location">
    <subcellularLocation>
        <location evidence="1">Golgi apparatus membrane</location>
        <topology evidence="1">Single-pass type II membrane protein</topology>
    </subcellularLocation>
</comment>
<keyword evidence="7" id="KW-1185">Reference proteome</keyword>
<dbReference type="GO" id="GO:0000139">
    <property type="term" value="C:Golgi membrane"/>
    <property type="evidence" value="ECO:0007669"/>
    <property type="project" value="UniProtKB-SubCell"/>
</dbReference>
<gene>
    <name evidence="6" type="ORF">KC19_7G069900</name>
</gene>
<keyword evidence="3" id="KW-0812">Transmembrane</keyword>
<sequence length="639" mass="72333">MGDKNAPQSLPHKLFSPRHRMKLLLPFCLLVVGIVWSSANLLPFNSVAESRFYLRQCATCGLDGALQGDQLDGVGASTTLQLQESLNVQDGRDQQAHTRSQLGAAGRNSRYGSDFANAMQPGRVPRKKLVKEAPIVDEGVVAMVDSALDEELEEDSQPDKPPQMEEVDILRTELSSALMQSERRSHGGDTRITGDLQMDGNMYALRILDEIRSYSAPFNAEINATSSSSTTKDSSCQGKYIYLYDLPPEFNFDLVKRCDNLLPGFDLCDYFDNSGFGKPVAAGKSNDSQILQPPSRWFNTHQYSLELVSHARILKYQCRTQDPSKASLFYIPYYGGLDVIRWHWALNATNEKRDALGRRLVRWLEQQPSWNRREGVDHVLVLGKISWDFRRQVTGTWGSRLLEFPEMQKVTKLLIERNPWHRQDIGVPHPTFFHPKSASDMRRWLSHVESQTRKNLVSFVGKDRHLDPNNVRSALIGQCRDATGTNDCHFLECEQDKCLLPDYVIKVFLTSHFCMQPPGDSPTRRSVFDSLVAGCIPVLFHPSTAYLQYPWHLPRNASSWSVYVSETDVKSGKVNVVEVLKRISHQERAAMQSVIKSIIPRLVYAEPGADMAPFKDAFDMVLENLLYRASHSPDDLKQN</sequence>
<proteinExistence type="inferred from homology"/>
<dbReference type="Proteomes" id="UP000822688">
    <property type="component" value="Chromosome 7"/>
</dbReference>
<evidence type="ECO:0000256" key="1">
    <source>
        <dbReference type="ARBA" id="ARBA00004323"/>
    </source>
</evidence>
<evidence type="ECO:0000313" key="6">
    <source>
        <dbReference type="EMBL" id="KAG0566523.1"/>
    </source>
</evidence>
<dbReference type="OrthoDB" id="1924787at2759"/>
<dbReference type="InterPro" id="IPR004263">
    <property type="entry name" value="Exostosin"/>
</dbReference>
<evidence type="ECO:0000256" key="3">
    <source>
        <dbReference type="ARBA" id="ARBA00022968"/>
    </source>
</evidence>
<dbReference type="PANTHER" id="PTHR11062:SF117">
    <property type="entry name" value="XYLOGLUCAN-SPECIFIC GALACTURONOSYLTRANSFERASE 1"/>
    <property type="match status" value="1"/>
</dbReference>
<feature type="domain" description="Exostosin GT47" evidence="5">
    <location>
        <begin position="236"/>
        <end position="577"/>
    </location>
</feature>
<keyword evidence="4" id="KW-0333">Golgi apparatus</keyword>
<comment type="caution">
    <text evidence="6">The sequence shown here is derived from an EMBL/GenBank/DDBJ whole genome shotgun (WGS) entry which is preliminary data.</text>
</comment>
<evidence type="ECO:0000256" key="2">
    <source>
        <dbReference type="ARBA" id="ARBA00010271"/>
    </source>
</evidence>
<evidence type="ECO:0000259" key="5">
    <source>
        <dbReference type="Pfam" id="PF03016"/>
    </source>
</evidence>
<evidence type="ECO:0000313" key="7">
    <source>
        <dbReference type="Proteomes" id="UP000822688"/>
    </source>
</evidence>
<dbReference type="AlphaFoldDB" id="A0A8T0H5E6"/>
<comment type="similarity">
    <text evidence="2">Belongs to the glycosyltransferase 47 family.</text>
</comment>
<dbReference type="EMBL" id="CM026428">
    <property type="protein sequence ID" value="KAG0566523.1"/>
    <property type="molecule type" value="Genomic_DNA"/>
</dbReference>
<protein>
    <recommendedName>
        <fullName evidence="5">Exostosin GT47 domain-containing protein</fullName>
    </recommendedName>
</protein>
<dbReference type="PANTHER" id="PTHR11062">
    <property type="entry name" value="EXOSTOSIN HEPARAN SULFATE GLYCOSYLTRANSFERASE -RELATED"/>
    <property type="match status" value="1"/>
</dbReference>
<dbReference type="GO" id="GO:0016757">
    <property type="term" value="F:glycosyltransferase activity"/>
    <property type="evidence" value="ECO:0007669"/>
    <property type="project" value="InterPro"/>
</dbReference>
<dbReference type="Pfam" id="PF03016">
    <property type="entry name" value="Exostosin_GT47"/>
    <property type="match status" value="1"/>
</dbReference>
<organism evidence="6 7">
    <name type="scientific">Ceratodon purpureus</name>
    <name type="common">Fire moss</name>
    <name type="synonym">Dicranum purpureum</name>
    <dbReference type="NCBI Taxonomy" id="3225"/>
    <lineage>
        <taxon>Eukaryota</taxon>
        <taxon>Viridiplantae</taxon>
        <taxon>Streptophyta</taxon>
        <taxon>Embryophyta</taxon>
        <taxon>Bryophyta</taxon>
        <taxon>Bryophytina</taxon>
        <taxon>Bryopsida</taxon>
        <taxon>Dicranidae</taxon>
        <taxon>Pseudoditrichales</taxon>
        <taxon>Ditrichaceae</taxon>
        <taxon>Ceratodon</taxon>
    </lineage>
</organism>
<name>A0A8T0H5E6_CERPU</name>
<keyword evidence="3" id="KW-0735">Signal-anchor</keyword>
<reference evidence="6" key="1">
    <citation type="submission" date="2020-06" db="EMBL/GenBank/DDBJ databases">
        <title>WGS assembly of Ceratodon purpureus strain R40.</title>
        <authorList>
            <person name="Carey S.B."/>
            <person name="Jenkins J."/>
            <person name="Shu S."/>
            <person name="Lovell J.T."/>
            <person name="Sreedasyam A."/>
            <person name="Maumus F."/>
            <person name="Tiley G.P."/>
            <person name="Fernandez-Pozo N."/>
            <person name="Barry K."/>
            <person name="Chen C."/>
            <person name="Wang M."/>
            <person name="Lipzen A."/>
            <person name="Daum C."/>
            <person name="Saski C.A."/>
            <person name="Payton A.C."/>
            <person name="Mcbreen J.C."/>
            <person name="Conrad R.E."/>
            <person name="Kollar L.M."/>
            <person name="Olsson S."/>
            <person name="Huttunen S."/>
            <person name="Landis J.B."/>
            <person name="Wickett N.J."/>
            <person name="Johnson M.G."/>
            <person name="Rensing S.A."/>
            <person name="Grimwood J."/>
            <person name="Schmutz J."/>
            <person name="Mcdaniel S.F."/>
        </authorList>
    </citation>
    <scope>NUCLEOTIDE SEQUENCE</scope>
    <source>
        <strain evidence="6">R40</strain>
    </source>
</reference>
<evidence type="ECO:0000256" key="4">
    <source>
        <dbReference type="ARBA" id="ARBA00023034"/>
    </source>
</evidence>
<dbReference type="InterPro" id="IPR040911">
    <property type="entry name" value="Exostosin_GT47"/>
</dbReference>